<dbReference type="PANTHER" id="PTHR38474:SF1">
    <property type="entry name" value="SLR0299 PROTEIN"/>
    <property type="match status" value="1"/>
</dbReference>
<dbReference type="SMART" id="SM01059">
    <property type="entry name" value="CAT"/>
    <property type="match status" value="1"/>
</dbReference>
<dbReference type="PANTHER" id="PTHR38474">
    <property type="entry name" value="SLR0299 PROTEIN"/>
    <property type="match status" value="1"/>
</dbReference>
<evidence type="ECO:0000256" key="1">
    <source>
        <dbReference type="PIRSR" id="PIRSR000440-1"/>
    </source>
</evidence>
<dbReference type="GO" id="GO:0008811">
    <property type="term" value="F:chloramphenicol O-acetyltransferase activity"/>
    <property type="evidence" value="ECO:0007669"/>
    <property type="project" value="InterPro"/>
</dbReference>
<name>A0A1V9FYI8_9BACT</name>
<comment type="caution">
    <text evidence="2">The sequence shown here is derived from an EMBL/GenBank/DDBJ whole genome shotgun (WGS) entry which is preliminary data.</text>
</comment>
<dbReference type="Proteomes" id="UP000192796">
    <property type="component" value="Unassembled WGS sequence"/>
</dbReference>
<feature type="active site" description="Proton acceptor" evidence="1">
    <location>
        <position position="186"/>
    </location>
</feature>
<keyword evidence="2" id="KW-0808">Transferase</keyword>
<proteinExistence type="predicted"/>
<reference evidence="2 3" key="1">
    <citation type="submission" date="2016-03" db="EMBL/GenBank/DDBJ databases">
        <title>Niastella vici sp. nov., isolated from farmland soil.</title>
        <authorList>
            <person name="Chen L."/>
            <person name="Wang D."/>
            <person name="Yang S."/>
            <person name="Wang G."/>
        </authorList>
    </citation>
    <scope>NUCLEOTIDE SEQUENCE [LARGE SCALE GENOMIC DNA]</scope>
    <source>
        <strain evidence="2 3">DJ57</strain>
    </source>
</reference>
<evidence type="ECO:0000313" key="3">
    <source>
        <dbReference type="Proteomes" id="UP000192796"/>
    </source>
</evidence>
<gene>
    <name evidence="2" type="ORF">A3860_23880</name>
</gene>
<evidence type="ECO:0000313" key="2">
    <source>
        <dbReference type="EMBL" id="OQP63390.1"/>
    </source>
</evidence>
<dbReference type="STRING" id="1703345.A3860_23880"/>
<sequence>MKTAIDITSWARKDHYQFFSQFEEPFHGITVEIDCTTGYDYARQHNISFFQYYLYQALKAANTIENFRYRIVNKDVFLFNRIDASPTIPRPDGTFGFAYIDYTENEDSFYANATEIIEAEKGATGLKPAVSGENVIHFSAIPWLNFTAISHARCFSFADSCPKITFGKVKAEHGKKTMPVAVHVHHALADGYHVGLFINKFQELMNRE</sequence>
<dbReference type="RefSeq" id="WP_081147652.1">
    <property type="nucleotide sequence ID" value="NZ_LVYD01000045.1"/>
</dbReference>
<dbReference type="EMBL" id="LVYD01000045">
    <property type="protein sequence ID" value="OQP63390.1"/>
    <property type="molecule type" value="Genomic_DNA"/>
</dbReference>
<accession>A0A1V9FYI8</accession>
<dbReference type="OrthoDB" id="9801766at2"/>
<dbReference type="SUPFAM" id="SSF52777">
    <property type="entry name" value="CoA-dependent acyltransferases"/>
    <property type="match status" value="1"/>
</dbReference>
<dbReference type="InterPro" id="IPR023213">
    <property type="entry name" value="CAT-like_dom_sf"/>
</dbReference>
<keyword evidence="3" id="KW-1185">Reference proteome</keyword>
<dbReference type="AlphaFoldDB" id="A0A1V9FYI8"/>
<protein>
    <submittedName>
        <fullName evidence="2">Chloramphenicol acetyltransferase</fullName>
    </submittedName>
</protein>
<dbReference type="Pfam" id="PF00302">
    <property type="entry name" value="CAT"/>
    <property type="match status" value="1"/>
</dbReference>
<dbReference type="Gene3D" id="3.30.559.10">
    <property type="entry name" value="Chloramphenicol acetyltransferase-like domain"/>
    <property type="match status" value="1"/>
</dbReference>
<organism evidence="2 3">
    <name type="scientific">Niastella vici</name>
    <dbReference type="NCBI Taxonomy" id="1703345"/>
    <lineage>
        <taxon>Bacteria</taxon>
        <taxon>Pseudomonadati</taxon>
        <taxon>Bacteroidota</taxon>
        <taxon>Chitinophagia</taxon>
        <taxon>Chitinophagales</taxon>
        <taxon>Chitinophagaceae</taxon>
        <taxon>Niastella</taxon>
    </lineage>
</organism>
<dbReference type="InterPro" id="IPR001707">
    <property type="entry name" value="Cmp_AcTrfase"/>
</dbReference>
<dbReference type="PIRSF" id="PIRSF000440">
    <property type="entry name" value="CAT"/>
    <property type="match status" value="1"/>
</dbReference>